<keyword evidence="10" id="KW-1185">Reference proteome</keyword>
<dbReference type="GO" id="GO:0005524">
    <property type="term" value="F:ATP binding"/>
    <property type="evidence" value="ECO:0007669"/>
    <property type="project" value="UniProtKB-KW"/>
</dbReference>
<feature type="signal peptide" evidence="7">
    <location>
        <begin position="1"/>
        <end position="20"/>
    </location>
</feature>
<dbReference type="PANTHER" id="PTHR42788:SF2">
    <property type="entry name" value="ABC TRANSPORTER ATP-BINDING PROTEIN"/>
    <property type="match status" value="1"/>
</dbReference>
<dbReference type="SMART" id="SM00382">
    <property type="entry name" value="AAA"/>
    <property type="match status" value="1"/>
</dbReference>
<proteinExistence type="inferred from homology"/>
<dbReference type="Pfam" id="PF00005">
    <property type="entry name" value="ABC_tran"/>
    <property type="match status" value="1"/>
</dbReference>
<keyword evidence="2" id="KW-0813">Transport</keyword>
<evidence type="ECO:0000256" key="4">
    <source>
        <dbReference type="ARBA" id="ARBA00022519"/>
    </source>
</evidence>
<dbReference type="AlphaFoldDB" id="A0A1N6KQA5"/>
<accession>A0A1N6KQA5</accession>
<keyword evidence="4" id="KW-0997">Cell inner membrane</keyword>
<evidence type="ECO:0000313" key="9">
    <source>
        <dbReference type="EMBL" id="SIO58704.1"/>
    </source>
</evidence>
<dbReference type="PANTHER" id="PTHR42788">
    <property type="entry name" value="TAURINE IMPORT ATP-BINDING PROTEIN-RELATED"/>
    <property type="match status" value="1"/>
</dbReference>
<dbReference type="SUPFAM" id="SSF52540">
    <property type="entry name" value="P-loop containing nucleoside triphosphate hydrolases"/>
    <property type="match status" value="1"/>
</dbReference>
<evidence type="ECO:0000256" key="7">
    <source>
        <dbReference type="SAM" id="SignalP"/>
    </source>
</evidence>
<keyword evidence="3" id="KW-1003">Cell membrane</keyword>
<evidence type="ECO:0000313" key="10">
    <source>
        <dbReference type="Proteomes" id="UP000185151"/>
    </source>
</evidence>
<keyword evidence="7" id="KW-0732">Signal</keyword>
<evidence type="ECO:0000256" key="1">
    <source>
        <dbReference type="ARBA" id="ARBA00005417"/>
    </source>
</evidence>
<dbReference type="InterPro" id="IPR027417">
    <property type="entry name" value="P-loop_NTPase"/>
</dbReference>
<keyword evidence="4" id="KW-0472">Membrane</keyword>
<evidence type="ECO:0000256" key="2">
    <source>
        <dbReference type="ARBA" id="ARBA00022448"/>
    </source>
</evidence>
<dbReference type="CDD" id="cd03293">
    <property type="entry name" value="ABC_NrtD_SsuB_transporters"/>
    <property type="match status" value="1"/>
</dbReference>
<evidence type="ECO:0000256" key="3">
    <source>
        <dbReference type="ARBA" id="ARBA00022475"/>
    </source>
</evidence>
<protein>
    <submittedName>
        <fullName evidence="9">NitT/TauT family transport system ATP-binding protein</fullName>
    </submittedName>
</protein>
<dbReference type="PROSITE" id="PS50893">
    <property type="entry name" value="ABC_TRANSPORTER_2"/>
    <property type="match status" value="1"/>
</dbReference>
<dbReference type="InterPro" id="IPR003593">
    <property type="entry name" value="AAA+_ATPase"/>
</dbReference>
<gene>
    <name evidence="9" type="ORF">SAMN05444165_4247</name>
</gene>
<evidence type="ECO:0000256" key="5">
    <source>
        <dbReference type="ARBA" id="ARBA00022741"/>
    </source>
</evidence>
<dbReference type="EMBL" id="FSRU01000002">
    <property type="protein sequence ID" value="SIO58704.1"/>
    <property type="molecule type" value="Genomic_DNA"/>
</dbReference>
<keyword evidence="5" id="KW-0547">Nucleotide-binding</keyword>
<evidence type="ECO:0000256" key="6">
    <source>
        <dbReference type="ARBA" id="ARBA00022840"/>
    </source>
</evidence>
<name>A0A1N6KQA5_9BURK</name>
<dbReference type="InterPro" id="IPR050166">
    <property type="entry name" value="ABC_transporter_ATP-bind"/>
</dbReference>
<feature type="domain" description="ABC transporter" evidence="8">
    <location>
        <begin position="56"/>
        <end position="287"/>
    </location>
</feature>
<dbReference type="InterPro" id="IPR003439">
    <property type="entry name" value="ABC_transporter-like_ATP-bd"/>
</dbReference>
<dbReference type="Gene3D" id="3.40.50.300">
    <property type="entry name" value="P-loop containing nucleotide triphosphate hydrolases"/>
    <property type="match status" value="1"/>
</dbReference>
<keyword evidence="6 9" id="KW-0067">ATP-binding</keyword>
<dbReference type="Proteomes" id="UP000185151">
    <property type="component" value="Unassembled WGS sequence"/>
</dbReference>
<sequence>MASCEAFFFRSLCIVHNALAALCHFLGMPMNTSNTVMSQGVERTASADDLKPGARLTVAGLNHGFETDDGVRTTLFAGLNFSVGAGEIVSIVGRSGAGKSTLFNLISGLLSPQAGRIEVGRRSDGAAGRIAYMLQKDLLMPWRSVLHNALLGIELYRKVTRADVERARDMLARYGLAPVIDAYPHALSGGMRQRVALTRTLLVDPTLVLLDEPFSALDYETRLALEDDVMLLRESTGTSVVLVTHDIEEAIAMSDCVMLLGGRPARIEDRVEVRLSTQGPRNAVSAREAPEFRTLHKRIWDGLRSNSIHHAGAST</sequence>
<reference evidence="9 10" key="1">
    <citation type="submission" date="2016-11" db="EMBL/GenBank/DDBJ databases">
        <authorList>
            <person name="Jaros S."/>
            <person name="Januszkiewicz K."/>
            <person name="Wedrychowicz H."/>
        </authorList>
    </citation>
    <scope>NUCLEOTIDE SEQUENCE [LARGE SCALE GENOMIC DNA]</scope>
    <source>
        <strain evidence="9 10">GAS95</strain>
    </source>
</reference>
<dbReference type="GO" id="GO:0016887">
    <property type="term" value="F:ATP hydrolysis activity"/>
    <property type="evidence" value="ECO:0007669"/>
    <property type="project" value="InterPro"/>
</dbReference>
<feature type="chain" id="PRO_5012658660" evidence="7">
    <location>
        <begin position="21"/>
        <end position="315"/>
    </location>
</feature>
<comment type="similarity">
    <text evidence="1">Belongs to the ABC transporter superfamily.</text>
</comment>
<organism evidence="9 10">
    <name type="scientific">Paraburkholderia phenazinium</name>
    <dbReference type="NCBI Taxonomy" id="60549"/>
    <lineage>
        <taxon>Bacteria</taxon>
        <taxon>Pseudomonadati</taxon>
        <taxon>Pseudomonadota</taxon>
        <taxon>Betaproteobacteria</taxon>
        <taxon>Burkholderiales</taxon>
        <taxon>Burkholderiaceae</taxon>
        <taxon>Paraburkholderia</taxon>
    </lineage>
</organism>
<evidence type="ECO:0000259" key="8">
    <source>
        <dbReference type="PROSITE" id="PS50893"/>
    </source>
</evidence>